<dbReference type="CDD" id="cd03244">
    <property type="entry name" value="ABCC_MRP_domain2"/>
    <property type="match status" value="1"/>
</dbReference>
<dbReference type="InterPro" id="IPR050173">
    <property type="entry name" value="ABC_transporter_C-like"/>
</dbReference>
<evidence type="ECO:0000256" key="9">
    <source>
        <dbReference type="SAM" id="Phobius"/>
    </source>
</evidence>
<evidence type="ECO:0000313" key="12">
    <source>
        <dbReference type="EMBL" id="KAF9782523.1"/>
    </source>
</evidence>
<evidence type="ECO:0000256" key="6">
    <source>
        <dbReference type="ARBA" id="ARBA00022840"/>
    </source>
</evidence>
<evidence type="ECO:0000313" key="13">
    <source>
        <dbReference type="Proteomes" id="UP000736335"/>
    </source>
</evidence>
<dbReference type="EMBL" id="WIUZ02000012">
    <property type="protein sequence ID" value="KAF9782523.1"/>
    <property type="molecule type" value="Genomic_DNA"/>
</dbReference>
<dbReference type="SUPFAM" id="SSF52540">
    <property type="entry name" value="P-loop containing nucleoside triphosphate hydrolases"/>
    <property type="match status" value="2"/>
</dbReference>
<dbReference type="PANTHER" id="PTHR24223">
    <property type="entry name" value="ATP-BINDING CASSETTE SUB-FAMILY C"/>
    <property type="match status" value="1"/>
</dbReference>
<evidence type="ECO:0000259" key="10">
    <source>
        <dbReference type="PROSITE" id="PS50893"/>
    </source>
</evidence>
<evidence type="ECO:0000256" key="2">
    <source>
        <dbReference type="ARBA" id="ARBA00022448"/>
    </source>
</evidence>
<organism evidence="12 13">
    <name type="scientific">Thelephora terrestris</name>
    <dbReference type="NCBI Taxonomy" id="56493"/>
    <lineage>
        <taxon>Eukaryota</taxon>
        <taxon>Fungi</taxon>
        <taxon>Dikarya</taxon>
        <taxon>Basidiomycota</taxon>
        <taxon>Agaricomycotina</taxon>
        <taxon>Agaricomycetes</taxon>
        <taxon>Thelephorales</taxon>
        <taxon>Thelephoraceae</taxon>
        <taxon>Thelephora</taxon>
    </lineage>
</organism>
<feature type="transmembrane region" description="Helical" evidence="9">
    <location>
        <begin position="686"/>
        <end position="705"/>
    </location>
</feature>
<keyword evidence="13" id="KW-1185">Reference proteome</keyword>
<dbReference type="PANTHER" id="PTHR24223:SF443">
    <property type="entry name" value="MULTIDRUG-RESISTANCE LIKE PROTEIN 1, ISOFORM I"/>
    <property type="match status" value="1"/>
</dbReference>
<keyword evidence="7 9" id="KW-1133">Transmembrane helix</keyword>
<keyword evidence="12" id="KW-0378">Hydrolase</keyword>
<dbReference type="InterPro" id="IPR044746">
    <property type="entry name" value="ABCC_6TM_D1"/>
</dbReference>
<feature type="transmembrane region" description="Helical" evidence="9">
    <location>
        <begin position="79"/>
        <end position="102"/>
    </location>
</feature>
<evidence type="ECO:0000256" key="8">
    <source>
        <dbReference type="ARBA" id="ARBA00023136"/>
    </source>
</evidence>
<reference evidence="12" key="2">
    <citation type="submission" date="2020-11" db="EMBL/GenBank/DDBJ databases">
        <authorList>
            <consortium name="DOE Joint Genome Institute"/>
            <person name="Kuo A."/>
            <person name="Miyauchi S."/>
            <person name="Kiss E."/>
            <person name="Drula E."/>
            <person name="Kohler A."/>
            <person name="Sanchez-Garcia M."/>
            <person name="Andreopoulos B."/>
            <person name="Barry K.W."/>
            <person name="Bonito G."/>
            <person name="Buee M."/>
            <person name="Carver A."/>
            <person name="Chen C."/>
            <person name="Cichocki N."/>
            <person name="Clum A."/>
            <person name="Culley D."/>
            <person name="Crous P.W."/>
            <person name="Fauchery L."/>
            <person name="Girlanda M."/>
            <person name="Hayes R."/>
            <person name="Keri Z."/>
            <person name="Labutti K."/>
            <person name="Lipzen A."/>
            <person name="Lombard V."/>
            <person name="Magnuson J."/>
            <person name="Maillard F."/>
            <person name="Morin E."/>
            <person name="Murat C."/>
            <person name="Nolan M."/>
            <person name="Ohm R."/>
            <person name="Pangilinan J."/>
            <person name="Pereira M."/>
            <person name="Perotto S."/>
            <person name="Peter M."/>
            <person name="Riley R."/>
            <person name="Sitrit Y."/>
            <person name="Stielow B."/>
            <person name="Szollosi G."/>
            <person name="Zifcakova L."/>
            <person name="Stursova M."/>
            <person name="Spatafora J.W."/>
            <person name="Tedersoo L."/>
            <person name="Vaario L.-M."/>
            <person name="Yamada A."/>
            <person name="Yan M."/>
            <person name="Wang P."/>
            <person name="Xu J."/>
            <person name="Bruns T."/>
            <person name="Baldrian P."/>
            <person name="Vilgalys R."/>
            <person name="Henrissat B."/>
            <person name="Grigoriev I.V."/>
            <person name="Hibbett D."/>
            <person name="Nagy L.G."/>
            <person name="Martin F.M."/>
        </authorList>
    </citation>
    <scope>NUCLEOTIDE SEQUENCE</scope>
    <source>
        <strain evidence="12">UH-Tt-Lm1</strain>
    </source>
</reference>
<keyword evidence="3 9" id="KW-0812">Transmembrane</keyword>
<dbReference type="InterPro" id="IPR017871">
    <property type="entry name" value="ABC_transporter-like_CS"/>
</dbReference>
<dbReference type="CDD" id="cd18579">
    <property type="entry name" value="ABC_6TM_ABCC_D1"/>
    <property type="match status" value="1"/>
</dbReference>
<accession>A0A9P6H9P1</accession>
<dbReference type="InterPro" id="IPR044726">
    <property type="entry name" value="ABCC_6TM_D2"/>
</dbReference>
<reference evidence="12" key="1">
    <citation type="journal article" date="2020" name="Nat. Commun.">
        <title>Large-scale genome sequencing of mycorrhizal fungi provides insights into the early evolution of symbiotic traits.</title>
        <authorList>
            <person name="Miyauchi S."/>
            <person name="Kiss E."/>
            <person name="Kuo A."/>
            <person name="Drula E."/>
            <person name="Kohler A."/>
            <person name="Sanchez-Garcia M."/>
            <person name="Morin E."/>
            <person name="Andreopoulos B."/>
            <person name="Barry K.W."/>
            <person name="Bonito G."/>
            <person name="Buee M."/>
            <person name="Carver A."/>
            <person name="Chen C."/>
            <person name="Cichocki N."/>
            <person name="Clum A."/>
            <person name="Culley D."/>
            <person name="Crous P.W."/>
            <person name="Fauchery L."/>
            <person name="Girlanda M."/>
            <person name="Hayes R.D."/>
            <person name="Keri Z."/>
            <person name="LaButti K."/>
            <person name="Lipzen A."/>
            <person name="Lombard V."/>
            <person name="Magnuson J."/>
            <person name="Maillard F."/>
            <person name="Murat C."/>
            <person name="Nolan M."/>
            <person name="Ohm R.A."/>
            <person name="Pangilinan J."/>
            <person name="Pereira M.F."/>
            <person name="Perotto S."/>
            <person name="Peter M."/>
            <person name="Pfister S."/>
            <person name="Riley R."/>
            <person name="Sitrit Y."/>
            <person name="Stielow J.B."/>
            <person name="Szollosi G."/>
            <person name="Zifcakova L."/>
            <person name="Stursova M."/>
            <person name="Spatafora J.W."/>
            <person name="Tedersoo L."/>
            <person name="Vaario L.M."/>
            <person name="Yamada A."/>
            <person name="Yan M."/>
            <person name="Wang P."/>
            <person name="Xu J."/>
            <person name="Bruns T."/>
            <person name="Baldrian P."/>
            <person name="Vilgalys R."/>
            <person name="Dunand C."/>
            <person name="Henrissat B."/>
            <person name="Grigoriev I.V."/>
            <person name="Hibbett D."/>
            <person name="Nagy L.G."/>
            <person name="Martin F.M."/>
        </authorList>
    </citation>
    <scope>NUCLEOTIDE SEQUENCE</scope>
    <source>
        <strain evidence="12">UH-Tt-Lm1</strain>
    </source>
</reference>
<dbReference type="Gene3D" id="3.40.50.300">
    <property type="entry name" value="P-loop containing nucleotide triphosphate hydrolases"/>
    <property type="match status" value="2"/>
</dbReference>
<dbReference type="OrthoDB" id="6500128at2759"/>
<dbReference type="CDD" id="cd18580">
    <property type="entry name" value="ABC_6TM_ABCC_D2"/>
    <property type="match status" value="1"/>
</dbReference>
<dbReference type="InterPro" id="IPR011527">
    <property type="entry name" value="ABC1_TM_dom"/>
</dbReference>
<feature type="transmembrane region" description="Helical" evidence="9">
    <location>
        <begin position="659"/>
        <end position="680"/>
    </location>
</feature>
<evidence type="ECO:0000259" key="11">
    <source>
        <dbReference type="PROSITE" id="PS50929"/>
    </source>
</evidence>
<dbReference type="Proteomes" id="UP000736335">
    <property type="component" value="Unassembled WGS sequence"/>
</dbReference>
<comment type="caution">
    <text evidence="12">The sequence shown here is derived from an EMBL/GenBank/DDBJ whole genome shotgun (WGS) entry which is preliminary data.</text>
</comment>
<gene>
    <name evidence="12" type="ORF">BJ322DRAFT_1009452</name>
</gene>
<evidence type="ECO:0000256" key="4">
    <source>
        <dbReference type="ARBA" id="ARBA00022737"/>
    </source>
</evidence>
<dbReference type="PROSITE" id="PS50893">
    <property type="entry name" value="ABC_TRANSPORTER_2"/>
    <property type="match status" value="2"/>
</dbReference>
<dbReference type="InterPro" id="IPR003439">
    <property type="entry name" value="ABC_transporter-like_ATP-bd"/>
</dbReference>
<evidence type="ECO:0000256" key="3">
    <source>
        <dbReference type="ARBA" id="ARBA00022692"/>
    </source>
</evidence>
<feature type="transmembrane region" description="Helical" evidence="9">
    <location>
        <begin position="594"/>
        <end position="616"/>
    </location>
</feature>
<dbReference type="FunFam" id="3.40.50.300:FF:000630">
    <property type="entry name" value="ATP-binding cassette (ABC) transporter, putative"/>
    <property type="match status" value="1"/>
</dbReference>
<name>A0A9P6H9P1_9AGAM</name>
<keyword evidence="5" id="KW-0547">Nucleotide-binding</keyword>
<dbReference type="PROSITE" id="PS50929">
    <property type="entry name" value="ABC_TM1F"/>
    <property type="match status" value="2"/>
</dbReference>
<proteinExistence type="predicted"/>
<dbReference type="InterPro" id="IPR027417">
    <property type="entry name" value="P-loop_NTPase"/>
</dbReference>
<sequence>MIKSVALNIKTALIGAVYKKSLRLGPQGIGRFEKGYILNLINVDAESVSRAIELGNLTWSIPIELGITVYLLYRVLTVSVWAGVGVLFGSLLVLILVVPLFFRTSAPMFARFGDKRIKMIKEIMEGMTLIKVRGWEGIFLQRLEVVRQTQLGYLKTFNTGVTVFVIVGQLANTLVPMAALSLFGKKGEITAARVFPAISFFSMLVEPLIALPQLLSACAIAAASWGRIYSFLMAPEAVPVSSDVHPVNTDPVRISNGSFEWAKKDDAPAPAAEENAEKPKAFIHDINMSIKKGSLTAIVGPVGCGKSSLFAAILGEMNCVSGKVVANGSIAYCPQQPWIQSSTVQENITFGKPMDNRRLKRAIGAASFAADLERLPNGIASEIVERGANLSGGQKARLSLARAVYADADIYLLDDPLAALDPRVGRTVFQECFLDALHGKTRVLVTQALNFLPQADHVIVLNNGTIAEQGSYAQLYRQNGHLRKLVDAMEKRTEKADKKSDNQETAKTKKVVKTEDAPSGNIVVDEDVTTGAISGSTWWSYIKAAGGWKLIIALVLSIVSQQAGAVMMNQWLTWWTANKFQEKIEFWFGIYDGIGVATAFLMLVVNTFILFGVLAASRTFHNRAFSGVIGAPMGWFHANPAGRVINRFSKDMESIDQRLMPQIFQAIAGLGSLISAVTILGRSSPVILGVLAPLFIVYWFLLRFYRATLRELKRLESRMRSPLQSKVNETLDGIPTIAAFKREGDFAGSAAHLIDDSNKPVYLRNTAEIWLTLRMELLSALVVLTIAMLGKTTKVMNTTQFGSALAYASALTYIMNLLVKATATIESEMSSVERLQEYSEKLPRDAAPHLPTDPIEGSWPSRGEIIFKGVEAAYPSRPEKPVLKDVNIRIQPGTTVFIVGRTGSGKSTLLSALLRLLELGKGNILVDGEDISKLGVHTLRRGMELIPQDPFIFSGTIRTALDFEGRYDDTSLWHALELVGLKDFVSNQEDKLDTVVADNGSNYSVGQRQLLCLAGAILRSPKILLLDEATASVDAGSDAFLQKTMRTNCPGATILSVMHRLSDQVLKECDYVLVMDEGTPAEFDSPKALMANSNSLFSRIMEATRQT</sequence>
<dbReference type="GO" id="GO:0000329">
    <property type="term" value="C:fungal-type vacuole membrane"/>
    <property type="evidence" value="ECO:0007669"/>
    <property type="project" value="UniProtKB-ARBA"/>
</dbReference>
<keyword evidence="6" id="KW-0067">ATP-binding</keyword>
<dbReference type="InterPro" id="IPR036640">
    <property type="entry name" value="ABC1_TM_sf"/>
</dbReference>
<keyword evidence="8 9" id="KW-0472">Membrane</keyword>
<dbReference type="SMART" id="SM00382">
    <property type="entry name" value="AAA"/>
    <property type="match status" value="2"/>
</dbReference>
<dbReference type="Pfam" id="PF00005">
    <property type="entry name" value="ABC_tran"/>
    <property type="match status" value="2"/>
</dbReference>
<keyword evidence="2" id="KW-0813">Transport</keyword>
<feature type="domain" description="ABC transmembrane type-1" evidence="11">
    <location>
        <begin position="550"/>
        <end position="827"/>
    </location>
</feature>
<feature type="transmembrane region" description="Helical" evidence="9">
    <location>
        <begin position="801"/>
        <end position="819"/>
    </location>
</feature>
<dbReference type="GO" id="GO:0016887">
    <property type="term" value="F:ATP hydrolysis activity"/>
    <property type="evidence" value="ECO:0007669"/>
    <property type="project" value="InterPro"/>
</dbReference>
<protein>
    <submittedName>
        <fullName evidence="12">P-loop containing nucleoside triphosphate hydrolase protein</fullName>
    </submittedName>
</protein>
<feature type="domain" description="ABC transporter" evidence="10">
    <location>
        <begin position="252"/>
        <end position="488"/>
    </location>
</feature>
<evidence type="ECO:0000256" key="7">
    <source>
        <dbReference type="ARBA" id="ARBA00022989"/>
    </source>
</evidence>
<feature type="transmembrane region" description="Helical" evidence="9">
    <location>
        <begin position="550"/>
        <end position="574"/>
    </location>
</feature>
<dbReference type="InterPro" id="IPR003593">
    <property type="entry name" value="AAA+_ATPase"/>
</dbReference>
<evidence type="ECO:0000256" key="1">
    <source>
        <dbReference type="ARBA" id="ARBA00004128"/>
    </source>
</evidence>
<evidence type="ECO:0000256" key="5">
    <source>
        <dbReference type="ARBA" id="ARBA00022741"/>
    </source>
</evidence>
<dbReference type="GO" id="GO:0005524">
    <property type="term" value="F:ATP binding"/>
    <property type="evidence" value="ECO:0007669"/>
    <property type="project" value="UniProtKB-KW"/>
</dbReference>
<keyword evidence="4" id="KW-0677">Repeat</keyword>
<dbReference type="CDD" id="cd03250">
    <property type="entry name" value="ABCC_MRP_domain1"/>
    <property type="match status" value="1"/>
</dbReference>
<dbReference type="FunFam" id="3.40.50.300:FF:000997">
    <property type="entry name" value="Multidrug resistance-associated protein 1"/>
    <property type="match status" value="1"/>
</dbReference>
<comment type="subcellular location">
    <subcellularLocation>
        <location evidence="1">Vacuole membrane</location>
        <topology evidence="1">Multi-pass membrane protein</topology>
    </subcellularLocation>
</comment>
<dbReference type="Gene3D" id="1.20.1560.10">
    <property type="entry name" value="ABC transporter type 1, transmembrane domain"/>
    <property type="match status" value="2"/>
</dbReference>
<dbReference type="FunFam" id="1.20.1560.10:FF:000013">
    <property type="entry name" value="ABC transporter C family member 2"/>
    <property type="match status" value="1"/>
</dbReference>
<feature type="transmembrane region" description="Helical" evidence="9">
    <location>
        <begin position="157"/>
        <end position="180"/>
    </location>
</feature>
<dbReference type="GO" id="GO:0140359">
    <property type="term" value="F:ABC-type transporter activity"/>
    <property type="evidence" value="ECO:0007669"/>
    <property type="project" value="InterPro"/>
</dbReference>
<dbReference type="Pfam" id="PF00664">
    <property type="entry name" value="ABC_membrane"/>
    <property type="match status" value="2"/>
</dbReference>
<feature type="domain" description="ABC transporter" evidence="10">
    <location>
        <begin position="865"/>
        <end position="1102"/>
    </location>
</feature>
<dbReference type="AlphaFoldDB" id="A0A9P6H9P1"/>
<feature type="domain" description="ABC transmembrane type-1" evidence="11">
    <location>
        <begin position="1"/>
        <end position="217"/>
    </location>
</feature>
<dbReference type="SUPFAM" id="SSF90123">
    <property type="entry name" value="ABC transporter transmembrane region"/>
    <property type="match status" value="2"/>
</dbReference>
<dbReference type="PROSITE" id="PS00211">
    <property type="entry name" value="ABC_TRANSPORTER_1"/>
    <property type="match status" value="2"/>
</dbReference>